<dbReference type="InterPro" id="IPR001810">
    <property type="entry name" value="F-box_dom"/>
</dbReference>
<dbReference type="InterPro" id="IPR052121">
    <property type="entry name" value="F-box_SCF_Substrate_Recog"/>
</dbReference>
<evidence type="ECO:0000313" key="5">
    <source>
        <dbReference type="EMBL" id="GHP09195.1"/>
    </source>
</evidence>
<feature type="region of interest" description="Disordered" evidence="3">
    <location>
        <begin position="125"/>
        <end position="168"/>
    </location>
</feature>
<keyword evidence="6" id="KW-1185">Reference proteome</keyword>
<dbReference type="SMART" id="SM00256">
    <property type="entry name" value="FBOX"/>
    <property type="match status" value="1"/>
</dbReference>
<dbReference type="GO" id="GO:0005737">
    <property type="term" value="C:cytoplasm"/>
    <property type="evidence" value="ECO:0007669"/>
    <property type="project" value="TreeGrafter"/>
</dbReference>
<comment type="caution">
    <text evidence="5">The sequence shown here is derived from an EMBL/GenBank/DDBJ whole genome shotgun (WGS) entry which is preliminary data.</text>
</comment>
<dbReference type="PANTHER" id="PTHR46550">
    <property type="entry name" value="F-BOX ONLY PROTEIN 3"/>
    <property type="match status" value="1"/>
</dbReference>
<dbReference type="Proteomes" id="UP000660262">
    <property type="component" value="Unassembled WGS sequence"/>
</dbReference>
<evidence type="ECO:0000256" key="3">
    <source>
        <dbReference type="SAM" id="MobiDB-lite"/>
    </source>
</evidence>
<evidence type="ECO:0000256" key="1">
    <source>
        <dbReference type="ARBA" id="ARBA00004906"/>
    </source>
</evidence>
<dbReference type="PANTHER" id="PTHR46550:SF1">
    <property type="entry name" value="F-BOX PROTEIN 3"/>
    <property type="match status" value="1"/>
</dbReference>
<organism evidence="5 6">
    <name type="scientific">Pycnococcus provasolii</name>
    <dbReference type="NCBI Taxonomy" id="41880"/>
    <lineage>
        <taxon>Eukaryota</taxon>
        <taxon>Viridiplantae</taxon>
        <taxon>Chlorophyta</taxon>
        <taxon>Pseudoscourfieldiophyceae</taxon>
        <taxon>Pseudoscourfieldiales</taxon>
        <taxon>Pycnococcaceae</taxon>
        <taxon>Pycnococcus</taxon>
    </lineage>
</organism>
<evidence type="ECO:0000259" key="4">
    <source>
        <dbReference type="PROSITE" id="PS50181"/>
    </source>
</evidence>
<keyword evidence="2" id="KW-0833">Ubl conjugation pathway</keyword>
<dbReference type="AlphaFoldDB" id="A0A830HR90"/>
<evidence type="ECO:0000256" key="2">
    <source>
        <dbReference type="ARBA" id="ARBA00022786"/>
    </source>
</evidence>
<feature type="region of interest" description="Disordered" evidence="3">
    <location>
        <begin position="27"/>
        <end position="54"/>
    </location>
</feature>
<evidence type="ECO:0000313" key="6">
    <source>
        <dbReference type="Proteomes" id="UP000660262"/>
    </source>
</evidence>
<feature type="domain" description="F-box" evidence="4">
    <location>
        <begin position="50"/>
        <end position="96"/>
    </location>
</feature>
<gene>
    <name evidence="5" type="ORF">PPROV_000793200</name>
</gene>
<dbReference type="Pfam" id="PF12937">
    <property type="entry name" value="F-box-like"/>
    <property type="match status" value="1"/>
</dbReference>
<sequence>MAASATSRKPPVVVVRDADDDFASLLDEALDATPKAAEASAPSPPPGPGAGSLGLLPPQILHNILRRLSASDICAMTCTCHAMRIASEDEEIWCALVSHRWGHKQNGGQDAAAAAAEAAEALDFEELDDEVERTPASASSSAKRRRMSDAGTSSHHPSGSGSANVKMKSSRWRNLYKHRDAKDCASVTDSFSGLPPEIIEQTKDLVAAWRSDCPVPPAASGCTKRPGAGAGAQDAGAGAGGVPGGTLKERILRWRREHGFINVVDERGAHTCTPSCKFVAMHTRPGDAVSFLCTSTGKLHLCGESRCDALVFDETSHEMICPLTGFCTPLIFRRGGAEDDAEEEVEFL</sequence>
<dbReference type="SUPFAM" id="SSF81383">
    <property type="entry name" value="F-box domain"/>
    <property type="match status" value="1"/>
</dbReference>
<protein>
    <recommendedName>
        <fullName evidence="4">F-box domain-containing protein</fullName>
    </recommendedName>
</protein>
<reference evidence="5" key="1">
    <citation type="submission" date="2020-10" db="EMBL/GenBank/DDBJ databases">
        <title>Unveiling of a novel bifunctional photoreceptor, Dualchrome1, isolated from a cosmopolitan green alga.</title>
        <authorList>
            <person name="Suzuki S."/>
            <person name="Kawachi M."/>
        </authorList>
    </citation>
    <scope>NUCLEOTIDE SEQUENCE</scope>
    <source>
        <strain evidence="5">NIES 2893</strain>
    </source>
</reference>
<proteinExistence type="predicted"/>
<comment type="pathway">
    <text evidence="1">Protein modification; protein ubiquitination.</text>
</comment>
<dbReference type="EMBL" id="BNJQ01000024">
    <property type="protein sequence ID" value="GHP09195.1"/>
    <property type="molecule type" value="Genomic_DNA"/>
</dbReference>
<dbReference type="InterPro" id="IPR036047">
    <property type="entry name" value="F-box-like_dom_sf"/>
</dbReference>
<dbReference type="Gene3D" id="1.20.1280.50">
    <property type="match status" value="1"/>
</dbReference>
<name>A0A830HR90_9CHLO</name>
<feature type="compositionally biased region" description="Low complexity" evidence="3">
    <location>
        <begin position="149"/>
        <end position="162"/>
    </location>
</feature>
<accession>A0A830HR90</accession>
<dbReference type="PROSITE" id="PS50181">
    <property type="entry name" value="FBOX"/>
    <property type="match status" value="1"/>
</dbReference>